<accession>A0ABM2WTB6</accession>
<dbReference type="RefSeq" id="XP_040593986.1">
    <property type="nucleotide sequence ID" value="XM_040738052.1"/>
</dbReference>
<evidence type="ECO:0000313" key="7">
    <source>
        <dbReference type="Proteomes" id="UP000886700"/>
    </source>
</evidence>
<proteinExistence type="inferred from homology"/>
<evidence type="ECO:0000313" key="8">
    <source>
        <dbReference type="RefSeq" id="XP_040593986.1"/>
    </source>
</evidence>
<name>A0ABM2WTB6_MESAU</name>
<dbReference type="PROSITE" id="PS50853">
    <property type="entry name" value="FN3"/>
    <property type="match status" value="1"/>
</dbReference>
<dbReference type="PANTHER" id="PTHR48483">
    <property type="entry name" value="INTERLEUKIN-27 SUBUNIT BETA"/>
    <property type="match status" value="1"/>
</dbReference>
<evidence type="ECO:0000256" key="4">
    <source>
        <dbReference type="ARBA" id="ARBA00023180"/>
    </source>
</evidence>
<evidence type="ECO:0000256" key="1">
    <source>
        <dbReference type="ARBA" id="ARBA00010890"/>
    </source>
</evidence>
<dbReference type="InterPro" id="IPR036116">
    <property type="entry name" value="FN3_sf"/>
</dbReference>
<keyword evidence="2" id="KW-0732">Signal</keyword>
<evidence type="ECO:0000259" key="6">
    <source>
        <dbReference type="PROSITE" id="PS50853"/>
    </source>
</evidence>
<comment type="similarity">
    <text evidence="1">Belongs to the type I cytokine receptor family. Type 3 subfamily.</text>
</comment>
<gene>
    <name evidence="8" type="primary">Ebi3</name>
</gene>
<dbReference type="Proteomes" id="UP000886700">
    <property type="component" value="Unplaced"/>
</dbReference>
<sequence>MHRISSIGRSLNSVQWRDPPASQLEERPNNVQWRDPPPHNWKSVQPTQVKSALSQSRVRCRASRYPVAVDCSWTPLRAPNATSFIATYRLGVAAQQQSLPCLQPTPQATQCTIPDVHLFSTVPYVLNVTAVHPGGASSSLLAFVAERIIKPDPPERVRLRAAGQQLQVLWHPPASWPFPDIFSLKYRVRYRRHGASHFRQVGPIEATTFTLRTTKPHAKYCVQVSAQDLTDYGKPSDWSLPGQAEALKRD</sequence>
<reference evidence="8" key="1">
    <citation type="submission" date="2025-08" db="UniProtKB">
        <authorList>
            <consortium name="RefSeq"/>
        </authorList>
    </citation>
    <scope>IDENTIFICATION</scope>
    <source>
        <tissue evidence="8">Liver</tissue>
    </source>
</reference>
<dbReference type="InterPro" id="IPR015373">
    <property type="entry name" value="Interferon/interleukin_rcp_dom"/>
</dbReference>
<keyword evidence="7" id="KW-1185">Reference proteome</keyword>
<keyword evidence="3" id="KW-0677">Repeat</keyword>
<dbReference type="InterPro" id="IPR053073">
    <property type="entry name" value="IL11/IL27_subunit_beta"/>
</dbReference>
<dbReference type="Pfam" id="PF24031">
    <property type="entry name" value="FN3_IL27B_N"/>
    <property type="match status" value="1"/>
</dbReference>
<keyword evidence="4" id="KW-0325">Glycoprotein</keyword>
<dbReference type="PROSITE" id="PS01354">
    <property type="entry name" value="HEMATOPO_REC_L_F3"/>
    <property type="match status" value="1"/>
</dbReference>
<dbReference type="Pfam" id="PF09294">
    <property type="entry name" value="Interfer-bind"/>
    <property type="match status" value="1"/>
</dbReference>
<evidence type="ECO:0000256" key="3">
    <source>
        <dbReference type="ARBA" id="ARBA00022737"/>
    </source>
</evidence>
<evidence type="ECO:0000256" key="2">
    <source>
        <dbReference type="ARBA" id="ARBA00022729"/>
    </source>
</evidence>
<evidence type="ECO:0000256" key="5">
    <source>
        <dbReference type="SAM" id="MobiDB-lite"/>
    </source>
</evidence>
<organism evidence="7 8">
    <name type="scientific">Mesocricetus auratus</name>
    <name type="common">Golden hamster</name>
    <dbReference type="NCBI Taxonomy" id="10036"/>
    <lineage>
        <taxon>Eukaryota</taxon>
        <taxon>Metazoa</taxon>
        <taxon>Chordata</taxon>
        <taxon>Craniata</taxon>
        <taxon>Vertebrata</taxon>
        <taxon>Euteleostomi</taxon>
        <taxon>Mammalia</taxon>
        <taxon>Eutheria</taxon>
        <taxon>Euarchontoglires</taxon>
        <taxon>Glires</taxon>
        <taxon>Rodentia</taxon>
        <taxon>Myomorpha</taxon>
        <taxon>Muroidea</taxon>
        <taxon>Cricetidae</taxon>
        <taxon>Cricetinae</taxon>
        <taxon>Mesocricetus</taxon>
    </lineage>
</organism>
<dbReference type="InterPro" id="IPR056621">
    <property type="entry name" value="FN3_IL27B_N"/>
</dbReference>
<dbReference type="InterPro" id="IPR003530">
    <property type="entry name" value="Hematopoietin_rcpt_L_F3_CS"/>
</dbReference>
<dbReference type="SMART" id="SM00060">
    <property type="entry name" value="FN3"/>
    <property type="match status" value="1"/>
</dbReference>
<dbReference type="Gene3D" id="2.60.40.10">
    <property type="entry name" value="Immunoglobulins"/>
    <property type="match status" value="2"/>
</dbReference>
<dbReference type="SUPFAM" id="SSF49265">
    <property type="entry name" value="Fibronectin type III"/>
    <property type="match status" value="2"/>
</dbReference>
<dbReference type="InterPro" id="IPR003961">
    <property type="entry name" value="FN3_dom"/>
</dbReference>
<feature type="domain" description="Fibronectin type-III" evidence="6">
    <location>
        <begin position="150"/>
        <end position="247"/>
    </location>
</feature>
<dbReference type="InterPro" id="IPR013783">
    <property type="entry name" value="Ig-like_fold"/>
</dbReference>
<dbReference type="PANTHER" id="PTHR48483:SF2">
    <property type="entry name" value="INTERLEUKIN-27 SUBUNIT BETA"/>
    <property type="match status" value="1"/>
</dbReference>
<dbReference type="CDD" id="cd00063">
    <property type="entry name" value="FN3"/>
    <property type="match status" value="1"/>
</dbReference>
<dbReference type="GeneID" id="101835967"/>
<feature type="region of interest" description="Disordered" evidence="5">
    <location>
        <begin position="1"/>
        <end position="46"/>
    </location>
</feature>
<protein>
    <submittedName>
        <fullName evidence="8">Interleukin-27 subunit beta isoform X1</fullName>
    </submittedName>
</protein>